<evidence type="ECO:0000313" key="1">
    <source>
        <dbReference type="EMBL" id="SDP25149.1"/>
    </source>
</evidence>
<dbReference type="CDD" id="cd00657">
    <property type="entry name" value="Ferritin_like"/>
    <property type="match status" value="1"/>
</dbReference>
<dbReference type="STRING" id="240303.SAMN05421677_11492"/>
<gene>
    <name evidence="1" type="ORF">SAMN05421677_11492</name>
</gene>
<accession>A0A1H0R7L9</accession>
<name>A0A1H0R7L9_HALAD</name>
<sequence length="136" mass="16583">MQGYRESFIQRLQRSIEEEWKDHDFYSRLKGDTSNRLFRDYIKHAEDDELKHYQMFQHLHFQLTGKYHDFEPEMISYRSFENGVIRAQQDEFKAAEMYREMLFMIPTPVAYQALFTAMTDEMEHATRFGTIYGRLK</sequence>
<evidence type="ECO:0000313" key="2">
    <source>
        <dbReference type="Proteomes" id="UP000198860"/>
    </source>
</evidence>
<dbReference type="Proteomes" id="UP000198860">
    <property type="component" value="Unassembled WGS sequence"/>
</dbReference>
<keyword evidence="2" id="KW-1185">Reference proteome</keyword>
<dbReference type="SUPFAM" id="SSF47240">
    <property type="entry name" value="Ferritin-like"/>
    <property type="match status" value="1"/>
</dbReference>
<reference evidence="2" key="1">
    <citation type="submission" date="2016-10" db="EMBL/GenBank/DDBJ databases">
        <authorList>
            <person name="Varghese N."/>
            <person name="Submissions S."/>
        </authorList>
    </citation>
    <scope>NUCLEOTIDE SEQUENCE [LARGE SCALE GENOMIC DNA]</scope>
    <source>
        <strain evidence="2">CGMCC 1.3703</strain>
    </source>
</reference>
<dbReference type="InterPro" id="IPR009078">
    <property type="entry name" value="Ferritin-like_SF"/>
</dbReference>
<dbReference type="RefSeq" id="WP_089653226.1">
    <property type="nucleotide sequence ID" value="NZ_FNIZ01000014.1"/>
</dbReference>
<dbReference type="OrthoDB" id="3231985at2"/>
<dbReference type="AlphaFoldDB" id="A0A1H0R7L9"/>
<dbReference type="EMBL" id="FNIZ01000014">
    <property type="protein sequence ID" value="SDP25149.1"/>
    <property type="molecule type" value="Genomic_DNA"/>
</dbReference>
<organism evidence="1 2">
    <name type="scientific">Halobacillus aidingensis</name>
    <dbReference type="NCBI Taxonomy" id="240303"/>
    <lineage>
        <taxon>Bacteria</taxon>
        <taxon>Bacillati</taxon>
        <taxon>Bacillota</taxon>
        <taxon>Bacilli</taxon>
        <taxon>Bacillales</taxon>
        <taxon>Bacillaceae</taxon>
        <taxon>Halobacillus</taxon>
    </lineage>
</organism>
<proteinExistence type="predicted"/>
<protein>
    <submittedName>
        <fullName evidence="1">Rubrerythrin</fullName>
    </submittedName>
</protein>